<organism evidence="1 2">
    <name type="scientific">Petrachloros mirabilis ULC683</name>
    <dbReference type="NCBI Taxonomy" id="2781853"/>
    <lineage>
        <taxon>Bacteria</taxon>
        <taxon>Bacillati</taxon>
        <taxon>Cyanobacteriota</taxon>
        <taxon>Cyanophyceae</taxon>
        <taxon>Synechococcales</taxon>
        <taxon>Petrachlorosaceae</taxon>
        <taxon>Petrachloros</taxon>
        <taxon>Petrachloros mirabilis</taxon>
    </lineage>
</organism>
<dbReference type="EMBL" id="WVIC01000001">
    <property type="protein sequence ID" value="NCJ05067.1"/>
    <property type="molecule type" value="Genomic_DNA"/>
</dbReference>
<dbReference type="InterPro" id="IPR007922">
    <property type="entry name" value="DciA-like"/>
</dbReference>
<dbReference type="PANTHER" id="PTHR36456">
    <property type="entry name" value="UPF0232 PROTEIN SCO3875"/>
    <property type="match status" value="1"/>
</dbReference>
<accession>A0A8K1ZVV7</accession>
<gene>
    <name evidence="1" type="ORF">GS597_00740</name>
</gene>
<protein>
    <submittedName>
        <fullName evidence="1">DUF721 domain-containing protein</fullName>
    </submittedName>
</protein>
<evidence type="ECO:0000313" key="2">
    <source>
        <dbReference type="Proteomes" id="UP000607397"/>
    </source>
</evidence>
<dbReference type="Pfam" id="PF05258">
    <property type="entry name" value="DciA"/>
    <property type="match status" value="1"/>
</dbReference>
<dbReference type="RefSeq" id="WP_161823536.1">
    <property type="nucleotide sequence ID" value="NZ_WVIC01000001.1"/>
</dbReference>
<dbReference type="AlphaFoldDB" id="A0A8K1ZVV7"/>
<reference evidence="1" key="1">
    <citation type="submission" date="2019-12" db="EMBL/GenBank/DDBJ databases">
        <title>High-Quality draft genome sequences of three cyanobacteria isolated from the limestone walls of the Old Cathedral of Coimbra.</title>
        <authorList>
            <person name="Tiago I."/>
            <person name="Soares F."/>
            <person name="Portugal A."/>
        </authorList>
    </citation>
    <scope>NUCLEOTIDE SEQUENCE [LARGE SCALE GENOMIC DNA]</scope>
    <source>
        <strain evidence="1">C</strain>
    </source>
</reference>
<dbReference type="PANTHER" id="PTHR36456:SF1">
    <property type="entry name" value="UPF0232 PROTEIN SCO3875"/>
    <property type="match status" value="1"/>
</dbReference>
<proteinExistence type="predicted"/>
<keyword evidence="2" id="KW-1185">Reference proteome</keyword>
<evidence type="ECO:0000313" key="1">
    <source>
        <dbReference type="EMBL" id="NCJ05067.1"/>
    </source>
</evidence>
<sequence length="201" mass="22591">MSLAALNQVLAELKQAHWRNQQKLEELLKLWSEIVGPAVASQTRPVKITADQVLYVATSSSVWAQNLIFERALILQKLNTVLTPPLVDLHFSTREWQSRPSQGSTSHLPLPLQPGFKSIPRPPLTSELDPQTAFERWAQAIQLRGRSFPLCPQCQCPTPPTELSRWSTCALCAVRTHRASGSLPNREQQEAFWKAHGFDHG</sequence>
<comment type="caution">
    <text evidence="1">The sequence shown here is derived from an EMBL/GenBank/DDBJ whole genome shotgun (WGS) entry which is preliminary data.</text>
</comment>
<name>A0A8K1ZVV7_9CYAN</name>
<dbReference type="Proteomes" id="UP000607397">
    <property type="component" value="Unassembled WGS sequence"/>
</dbReference>